<evidence type="ECO:0000256" key="1">
    <source>
        <dbReference type="SAM" id="MobiDB-lite"/>
    </source>
</evidence>
<dbReference type="EMBL" id="JAUZQC010000021">
    <property type="protein sequence ID" value="KAK5852235.1"/>
    <property type="molecule type" value="Genomic_DNA"/>
</dbReference>
<dbReference type="Proteomes" id="UP001346869">
    <property type="component" value="Unassembled WGS sequence"/>
</dbReference>
<dbReference type="AlphaFoldDB" id="A0AAN7X3J2"/>
<evidence type="ECO:0000313" key="2">
    <source>
        <dbReference type="EMBL" id="KAK5852235.1"/>
    </source>
</evidence>
<feature type="compositionally biased region" description="Low complexity" evidence="1">
    <location>
        <begin position="21"/>
        <end position="32"/>
    </location>
</feature>
<sequence>MDAPALLSLPQLPFSKPTDFSLSPSSSSNLPNTPLPHREDGYYLYSLVPLCASFHTSSLMPREALNPGCRPLCDRGPPPGQPTNTDLHL</sequence>
<gene>
    <name evidence="2" type="ORF">PBY51_023721</name>
</gene>
<evidence type="ECO:0000313" key="3">
    <source>
        <dbReference type="Proteomes" id="UP001346869"/>
    </source>
</evidence>
<name>A0AAN7X3J2_ELEMC</name>
<keyword evidence="3" id="KW-1185">Reference proteome</keyword>
<reference evidence="2 3" key="1">
    <citation type="journal article" date="2023" name="Genes (Basel)">
        <title>Chromosome-Level Genome Assembly and Circadian Gene Repertoire of the Patagonia Blennie Eleginops maclovinus-The Closest Ancestral Proxy of Antarctic Cryonotothenioids.</title>
        <authorList>
            <person name="Cheng C.C."/>
            <person name="Rivera-Colon A.G."/>
            <person name="Minhas B.F."/>
            <person name="Wilson L."/>
            <person name="Rayamajhi N."/>
            <person name="Vargas-Chacoff L."/>
            <person name="Catchen J.M."/>
        </authorList>
    </citation>
    <scope>NUCLEOTIDE SEQUENCE [LARGE SCALE GENOMIC DNA]</scope>
    <source>
        <strain evidence="2">JMC-PN-2008</strain>
    </source>
</reference>
<comment type="caution">
    <text evidence="2">The sequence shown here is derived from an EMBL/GenBank/DDBJ whole genome shotgun (WGS) entry which is preliminary data.</text>
</comment>
<feature type="region of interest" description="Disordered" evidence="1">
    <location>
        <begin position="65"/>
        <end position="89"/>
    </location>
</feature>
<protein>
    <submittedName>
        <fullName evidence="2">Uncharacterized protein</fullName>
    </submittedName>
</protein>
<accession>A0AAN7X3J2</accession>
<organism evidence="2 3">
    <name type="scientific">Eleginops maclovinus</name>
    <name type="common">Patagonian blennie</name>
    <name type="synonym">Eleginus maclovinus</name>
    <dbReference type="NCBI Taxonomy" id="56733"/>
    <lineage>
        <taxon>Eukaryota</taxon>
        <taxon>Metazoa</taxon>
        <taxon>Chordata</taxon>
        <taxon>Craniata</taxon>
        <taxon>Vertebrata</taxon>
        <taxon>Euteleostomi</taxon>
        <taxon>Actinopterygii</taxon>
        <taxon>Neopterygii</taxon>
        <taxon>Teleostei</taxon>
        <taxon>Neoteleostei</taxon>
        <taxon>Acanthomorphata</taxon>
        <taxon>Eupercaria</taxon>
        <taxon>Perciformes</taxon>
        <taxon>Notothenioidei</taxon>
        <taxon>Eleginopidae</taxon>
        <taxon>Eleginops</taxon>
    </lineage>
</organism>
<proteinExistence type="predicted"/>
<reference evidence="2 3" key="2">
    <citation type="journal article" date="2023" name="Mol. Biol. Evol.">
        <title>Genomics of Secondarily Temperate Adaptation in the Only Non-Antarctic Icefish.</title>
        <authorList>
            <person name="Rivera-Colon A.G."/>
            <person name="Rayamajhi N."/>
            <person name="Minhas B.F."/>
            <person name="Madrigal G."/>
            <person name="Bilyk K.T."/>
            <person name="Yoon V."/>
            <person name="Hune M."/>
            <person name="Gregory S."/>
            <person name="Cheng C.H.C."/>
            <person name="Catchen J.M."/>
        </authorList>
    </citation>
    <scope>NUCLEOTIDE SEQUENCE [LARGE SCALE GENOMIC DNA]</scope>
    <source>
        <strain evidence="2">JMC-PN-2008</strain>
    </source>
</reference>
<feature type="region of interest" description="Disordered" evidence="1">
    <location>
        <begin position="1"/>
        <end position="35"/>
    </location>
</feature>